<dbReference type="InterPro" id="IPR025110">
    <property type="entry name" value="AMP-bd_C"/>
</dbReference>
<organism evidence="5 6">
    <name type="scientific">Desulfoferula mesophila</name>
    <dbReference type="NCBI Taxonomy" id="3058419"/>
    <lineage>
        <taxon>Bacteria</taxon>
        <taxon>Pseudomonadati</taxon>
        <taxon>Thermodesulfobacteriota</taxon>
        <taxon>Desulfarculia</taxon>
        <taxon>Desulfarculales</taxon>
        <taxon>Desulfarculaceae</taxon>
        <taxon>Desulfoferula</taxon>
    </lineage>
</organism>
<keyword evidence="2 5" id="KW-0436">Ligase</keyword>
<evidence type="ECO:0000313" key="6">
    <source>
        <dbReference type="Proteomes" id="UP001366166"/>
    </source>
</evidence>
<dbReference type="InterPro" id="IPR042099">
    <property type="entry name" value="ANL_N_sf"/>
</dbReference>
<dbReference type="InterPro" id="IPR050237">
    <property type="entry name" value="ATP-dep_AMP-bd_enzyme"/>
</dbReference>
<keyword evidence="6" id="KW-1185">Reference proteome</keyword>
<feature type="domain" description="AMP-dependent synthetase/ligase" evidence="3">
    <location>
        <begin position="8"/>
        <end position="359"/>
    </location>
</feature>
<dbReference type="Pfam" id="PF00501">
    <property type="entry name" value="AMP-binding"/>
    <property type="match status" value="1"/>
</dbReference>
<feature type="domain" description="AMP-binding enzyme C-terminal" evidence="4">
    <location>
        <begin position="409"/>
        <end position="484"/>
    </location>
</feature>
<gene>
    <name evidence="5" type="primary">fadD</name>
    <name evidence="5" type="ORF">FAK_08150</name>
</gene>
<evidence type="ECO:0000313" key="5">
    <source>
        <dbReference type="EMBL" id="BEQ13749.1"/>
    </source>
</evidence>
<dbReference type="EMBL" id="AP028679">
    <property type="protein sequence ID" value="BEQ13749.1"/>
    <property type="molecule type" value="Genomic_DNA"/>
</dbReference>
<dbReference type="RefSeq" id="WP_338605496.1">
    <property type="nucleotide sequence ID" value="NZ_AP028679.1"/>
</dbReference>
<dbReference type="Proteomes" id="UP001366166">
    <property type="component" value="Chromosome"/>
</dbReference>
<evidence type="ECO:0000259" key="3">
    <source>
        <dbReference type="Pfam" id="PF00501"/>
    </source>
</evidence>
<dbReference type="KEGG" id="dmp:FAK_08150"/>
<evidence type="ECO:0000259" key="4">
    <source>
        <dbReference type="Pfam" id="PF13193"/>
    </source>
</evidence>
<reference evidence="6" key="1">
    <citation type="journal article" date="2023" name="Arch. Microbiol.">
        <title>Desulfoferula mesophilus gen. nov. sp. nov., a mesophilic sulfate-reducing bacterium isolated from a brackish lake sediment.</title>
        <authorList>
            <person name="Watanabe T."/>
            <person name="Yabe T."/>
            <person name="Tsuji J.M."/>
            <person name="Fukui M."/>
        </authorList>
    </citation>
    <scope>NUCLEOTIDE SEQUENCE [LARGE SCALE GENOMIC DNA]</scope>
    <source>
        <strain evidence="6">12FAK</strain>
    </source>
</reference>
<evidence type="ECO:0000256" key="1">
    <source>
        <dbReference type="ARBA" id="ARBA00006432"/>
    </source>
</evidence>
<dbReference type="Pfam" id="PF13193">
    <property type="entry name" value="AMP-binding_C"/>
    <property type="match status" value="1"/>
</dbReference>
<dbReference type="InterPro" id="IPR045851">
    <property type="entry name" value="AMP-bd_C_sf"/>
</dbReference>
<dbReference type="PANTHER" id="PTHR43767">
    <property type="entry name" value="LONG-CHAIN-FATTY-ACID--COA LIGASE"/>
    <property type="match status" value="1"/>
</dbReference>
<name>A0AAU9EKL2_9BACT</name>
<comment type="similarity">
    <text evidence="1">Belongs to the ATP-dependent AMP-binding enzyme family.</text>
</comment>
<sequence>MNLAHNLDQAARFFPDFPALVEEGETTTYAELQAQSNRVASALAGLGLAPGDLAAICLPNGREWLAAYFGIIKAGGAAVTLAAGLSRGELKMLLADCAPKFLFTTGEKLEALGAWEGLGKVTKVVAPGGEIDFERLSARGSREFESVERGRDDVAAVLYTGGTTGTPKGVMLTHENLMVSAYNVARQERSNHEDRVLCFLPLHHVFGQVHVMLSTILTAGCLEMMPAFDMDQVLVAFDRGRVTKFYAVPTVYMRLLGRADLKERLGKVRYCFSAAASMALEVVREWKQVTGLDIHEAYGMTESASMVTYNHYYRHKVGSVGTPVGSVEVAIMDQEGNLLPQGKDGEICIQGPNIMKGYLNRPEETARAFRGPWLRSGDVGHLDEEGYLYIVDRIKDMIITGGENVYPREVEELLHERPEVAECAVVGLPDREYGERVVAVIVPKPGAKPDPDELKAYLKERLSGYKVPKDFVIVPDLPKSAAGKILKRVLKEGFIR</sequence>
<proteinExistence type="inferred from homology"/>
<dbReference type="FunFam" id="3.30.300.30:FF:000008">
    <property type="entry name" value="2,3-dihydroxybenzoate-AMP ligase"/>
    <property type="match status" value="1"/>
</dbReference>
<accession>A0AAU9EKL2</accession>
<dbReference type="AlphaFoldDB" id="A0AAU9EKL2"/>
<dbReference type="PROSITE" id="PS00455">
    <property type="entry name" value="AMP_BINDING"/>
    <property type="match status" value="1"/>
</dbReference>
<evidence type="ECO:0000256" key="2">
    <source>
        <dbReference type="ARBA" id="ARBA00022598"/>
    </source>
</evidence>
<dbReference type="GO" id="GO:0016878">
    <property type="term" value="F:acid-thiol ligase activity"/>
    <property type="evidence" value="ECO:0007669"/>
    <property type="project" value="UniProtKB-ARBA"/>
</dbReference>
<dbReference type="SUPFAM" id="SSF56801">
    <property type="entry name" value="Acetyl-CoA synthetase-like"/>
    <property type="match status" value="1"/>
</dbReference>
<dbReference type="Gene3D" id="3.40.50.12780">
    <property type="entry name" value="N-terminal domain of ligase-like"/>
    <property type="match status" value="1"/>
</dbReference>
<protein>
    <submittedName>
        <fullName evidence="5">Long-chain-fatty-acid--CoA ligase</fullName>
    </submittedName>
</protein>
<dbReference type="Gene3D" id="3.30.300.30">
    <property type="match status" value="1"/>
</dbReference>
<dbReference type="PANTHER" id="PTHR43767:SF1">
    <property type="entry name" value="NONRIBOSOMAL PEPTIDE SYNTHASE PES1 (EUROFUNG)-RELATED"/>
    <property type="match status" value="1"/>
</dbReference>
<dbReference type="InterPro" id="IPR020845">
    <property type="entry name" value="AMP-binding_CS"/>
</dbReference>
<dbReference type="InterPro" id="IPR000873">
    <property type="entry name" value="AMP-dep_synth/lig_dom"/>
</dbReference>